<dbReference type="InterPro" id="IPR036058">
    <property type="entry name" value="Kazal_dom_sf"/>
</dbReference>
<dbReference type="GO" id="GO:0004867">
    <property type="term" value="F:serine-type endopeptidase inhibitor activity"/>
    <property type="evidence" value="ECO:0007669"/>
    <property type="project" value="InterPro"/>
</dbReference>
<keyword evidence="3" id="KW-1015">Disulfide bond</keyword>
<feature type="compositionally biased region" description="Low complexity" evidence="4">
    <location>
        <begin position="60"/>
        <end position="78"/>
    </location>
</feature>
<dbReference type="KEGG" id="ccal:108630829"/>
<dbReference type="InterPro" id="IPR002350">
    <property type="entry name" value="Kazal_dom"/>
</dbReference>
<dbReference type="GO" id="GO:0005576">
    <property type="term" value="C:extracellular region"/>
    <property type="evidence" value="ECO:0007669"/>
    <property type="project" value="UniProtKB-SubCell"/>
</dbReference>
<proteinExistence type="predicted"/>
<keyword evidence="5" id="KW-0732">Signal</keyword>
<dbReference type="InterPro" id="IPR039932">
    <property type="entry name" value="Spink4-like"/>
</dbReference>
<dbReference type="RefSeq" id="XP_017889840.1">
    <property type="nucleotide sequence ID" value="XM_018034351.2"/>
</dbReference>
<evidence type="ECO:0000256" key="3">
    <source>
        <dbReference type="ARBA" id="ARBA00023157"/>
    </source>
</evidence>
<sequence length="139" mass="14767">MQFFPIALVAVALCGTVIGFPQNDDNGAQSVPTTLVDGFAFDGPADRPQTVNGGSTIQRPSTMSTSSTSTPPTTTTSTDQARYDQCITRCPVTIEYNPVCGTDNVDYSNPGGLGCAQTCGRNITLQYFGRCQTTRVRGR</sequence>
<protein>
    <submittedName>
        <fullName evidence="8">Four-domain proteases inhibitor-like</fullName>
    </submittedName>
</protein>
<dbReference type="Gene3D" id="3.30.60.30">
    <property type="match status" value="1"/>
</dbReference>
<feature type="domain" description="Kazal-like" evidence="6">
    <location>
        <begin position="80"/>
        <end position="133"/>
    </location>
</feature>
<evidence type="ECO:0000256" key="4">
    <source>
        <dbReference type="SAM" id="MobiDB-lite"/>
    </source>
</evidence>
<dbReference type="SMART" id="SM00280">
    <property type="entry name" value="KAZAL"/>
    <property type="match status" value="1"/>
</dbReference>
<dbReference type="CDD" id="cd00104">
    <property type="entry name" value="KAZAL_FS"/>
    <property type="match status" value="1"/>
</dbReference>
<dbReference type="PANTHER" id="PTHR21179">
    <property type="entry name" value="SERINE-TYPE ENDOPEPTIDASE INHIBITOR"/>
    <property type="match status" value="1"/>
</dbReference>
<name>A0AAJ7JC26_9HYME</name>
<reference evidence="8" key="1">
    <citation type="submission" date="2025-08" db="UniProtKB">
        <authorList>
            <consortium name="RefSeq"/>
        </authorList>
    </citation>
    <scope>IDENTIFICATION</scope>
    <source>
        <tissue evidence="8">Whole body</tissue>
    </source>
</reference>
<organism evidence="7 8">
    <name type="scientific">Ceratina calcarata</name>
    <dbReference type="NCBI Taxonomy" id="156304"/>
    <lineage>
        <taxon>Eukaryota</taxon>
        <taxon>Metazoa</taxon>
        <taxon>Ecdysozoa</taxon>
        <taxon>Arthropoda</taxon>
        <taxon>Hexapoda</taxon>
        <taxon>Insecta</taxon>
        <taxon>Pterygota</taxon>
        <taxon>Neoptera</taxon>
        <taxon>Endopterygota</taxon>
        <taxon>Hymenoptera</taxon>
        <taxon>Apocrita</taxon>
        <taxon>Aculeata</taxon>
        <taxon>Apoidea</taxon>
        <taxon>Anthophila</taxon>
        <taxon>Apidae</taxon>
        <taxon>Ceratina</taxon>
        <taxon>Zadontomerus</taxon>
    </lineage>
</organism>
<evidence type="ECO:0000259" key="6">
    <source>
        <dbReference type="PROSITE" id="PS51465"/>
    </source>
</evidence>
<feature type="compositionally biased region" description="Polar residues" evidence="4">
    <location>
        <begin position="49"/>
        <end position="59"/>
    </location>
</feature>
<keyword evidence="7" id="KW-1185">Reference proteome</keyword>
<evidence type="ECO:0000313" key="8">
    <source>
        <dbReference type="RefSeq" id="XP_017889840.1"/>
    </source>
</evidence>
<dbReference type="Pfam" id="PF00050">
    <property type="entry name" value="Kazal_1"/>
    <property type="match status" value="1"/>
</dbReference>
<feature type="chain" id="PRO_5042590107" evidence="5">
    <location>
        <begin position="20"/>
        <end position="139"/>
    </location>
</feature>
<evidence type="ECO:0000313" key="7">
    <source>
        <dbReference type="Proteomes" id="UP000694925"/>
    </source>
</evidence>
<evidence type="ECO:0000256" key="1">
    <source>
        <dbReference type="ARBA" id="ARBA00004613"/>
    </source>
</evidence>
<dbReference type="PANTHER" id="PTHR21179:SF0">
    <property type="entry name" value="SERINE PROTEASE INHIBITOR KAZAL-TYPE 4"/>
    <property type="match status" value="1"/>
</dbReference>
<evidence type="ECO:0000256" key="2">
    <source>
        <dbReference type="ARBA" id="ARBA00022525"/>
    </source>
</evidence>
<dbReference type="Proteomes" id="UP000694925">
    <property type="component" value="Unplaced"/>
</dbReference>
<dbReference type="GeneID" id="108630829"/>
<evidence type="ECO:0000256" key="5">
    <source>
        <dbReference type="SAM" id="SignalP"/>
    </source>
</evidence>
<gene>
    <name evidence="8" type="primary">LOC108630829</name>
</gene>
<comment type="subcellular location">
    <subcellularLocation>
        <location evidence="1">Secreted</location>
    </subcellularLocation>
</comment>
<dbReference type="SUPFAM" id="SSF100895">
    <property type="entry name" value="Kazal-type serine protease inhibitors"/>
    <property type="match status" value="1"/>
</dbReference>
<feature type="region of interest" description="Disordered" evidence="4">
    <location>
        <begin position="43"/>
        <end position="80"/>
    </location>
</feature>
<dbReference type="PROSITE" id="PS51465">
    <property type="entry name" value="KAZAL_2"/>
    <property type="match status" value="1"/>
</dbReference>
<keyword evidence="2" id="KW-0964">Secreted</keyword>
<dbReference type="AlphaFoldDB" id="A0AAJ7JC26"/>
<feature type="signal peptide" evidence="5">
    <location>
        <begin position="1"/>
        <end position="19"/>
    </location>
</feature>
<accession>A0AAJ7JC26</accession>